<evidence type="ECO:0000256" key="12">
    <source>
        <dbReference type="PIRSR" id="PIRSR006816-1"/>
    </source>
</evidence>
<dbReference type="SUPFAM" id="SSF52343">
    <property type="entry name" value="Ferredoxin reductase-like, C-terminal NADP-linked domain"/>
    <property type="match status" value="1"/>
</dbReference>
<comment type="cofactor">
    <cofactor evidence="11 12">
        <name>FAD</name>
        <dbReference type="ChEBI" id="CHEBI:57692"/>
    </cofactor>
    <text evidence="11 12">Binds 1 FAD per subunit.</text>
</comment>
<keyword evidence="7 11" id="KW-0665">Pyrimidine biosynthesis</keyword>
<dbReference type="HAMAP" id="MF_01211">
    <property type="entry name" value="DHODB_Fe_S_bind"/>
    <property type="match status" value="1"/>
</dbReference>
<keyword evidence="10 11" id="KW-0411">Iron-sulfur</keyword>
<proteinExistence type="inferred from homology"/>
<evidence type="ECO:0000256" key="8">
    <source>
        <dbReference type="ARBA" id="ARBA00022982"/>
    </source>
</evidence>
<dbReference type="GO" id="GO:0016491">
    <property type="term" value="F:oxidoreductase activity"/>
    <property type="evidence" value="ECO:0007669"/>
    <property type="project" value="InterPro"/>
</dbReference>
<dbReference type="PIRSF" id="PIRSF006816">
    <property type="entry name" value="Cyc3_hyd_g"/>
    <property type="match status" value="1"/>
</dbReference>
<feature type="binding site" evidence="11 12">
    <location>
        <begin position="48"/>
        <end position="51"/>
    </location>
    <ligand>
        <name>FAD</name>
        <dbReference type="ChEBI" id="CHEBI:57692"/>
    </ligand>
</feature>
<sequence length="245" mass="27155">MKVVKSKIIKNEKVSKNIYRLSCEFAGIIKPGQFFMLKTLDNSYLLPRPISVHDLCENKVVFLYRTEGKGTTKISTLRENDEIQLFGPLGNGFDIDNLSGKTAVVGGGIGIAPLLYLVKVLGKNADVFLGFKDEENSYVVNEFKKYADRTIVVTEDGSMGEKGFVTDFISYKEYGTVLTCGPEIMMNKIINNCMENNVKCYVSLERRMACGMGVCLGCTVETKNGNKRACKDGPVFSSDELVRGE</sequence>
<evidence type="ECO:0000256" key="9">
    <source>
        <dbReference type="ARBA" id="ARBA00023004"/>
    </source>
</evidence>
<evidence type="ECO:0000259" key="14">
    <source>
        <dbReference type="PROSITE" id="PS51384"/>
    </source>
</evidence>
<feature type="binding site" evidence="11 13">
    <location>
        <position position="210"/>
    </location>
    <ligand>
        <name>[2Fe-2S] cluster</name>
        <dbReference type="ChEBI" id="CHEBI:190135"/>
    </ligand>
</feature>
<keyword evidence="16" id="KW-1185">Reference proteome</keyword>
<dbReference type="Gene3D" id="2.40.30.10">
    <property type="entry name" value="Translation factors"/>
    <property type="match status" value="1"/>
</dbReference>
<dbReference type="CDD" id="cd06218">
    <property type="entry name" value="DHOD_e_trans"/>
    <property type="match status" value="1"/>
</dbReference>
<dbReference type="NCBIfam" id="NF000798">
    <property type="entry name" value="PRK00054.1-3"/>
    <property type="match status" value="1"/>
</dbReference>
<evidence type="ECO:0000256" key="2">
    <source>
        <dbReference type="ARBA" id="ARBA00022448"/>
    </source>
</evidence>
<evidence type="ECO:0000256" key="3">
    <source>
        <dbReference type="ARBA" id="ARBA00022630"/>
    </source>
</evidence>
<dbReference type="GO" id="GO:0009055">
    <property type="term" value="F:electron transfer activity"/>
    <property type="evidence" value="ECO:0007669"/>
    <property type="project" value="UniProtKB-UniRule"/>
</dbReference>
<reference evidence="15 16" key="1">
    <citation type="submission" date="2019-07" db="EMBL/GenBank/DDBJ databases">
        <title>Genomic Encyclopedia of Type Strains, Phase I: the one thousand microbial genomes (KMG-I) project.</title>
        <authorList>
            <person name="Kyrpides N."/>
        </authorList>
    </citation>
    <scope>NUCLEOTIDE SEQUENCE [LARGE SCALE GENOMIC DNA]</scope>
    <source>
        <strain evidence="15 16">DSM 13558</strain>
    </source>
</reference>
<comment type="caution">
    <text evidence="15">The sequence shown here is derived from an EMBL/GenBank/DDBJ whole genome shotgun (WGS) entry which is preliminary data.</text>
</comment>
<feature type="binding site" evidence="11 12">
    <location>
        <begin position="63"/>
        <end position="65"/>
    </location>
    <ligand>
        <name>FAD</name>
        <dbReference type="ChEBI" id="CHEBI:57692"/>
    </ligand>
</feature>
<comment type="similarity">
    <text evidence="1 11">Belongs to the PyrK family.</text>
</comment>
<feature type="binding site" evidence="11 13">
    <location>
        <position position="230"/>
    </location>
    <ligand>
        <name>[2Fe-2S] cluster</name>
        <dbReference type="ChEBI" id="CHEBI:190135"/>
    </ligand>
</feature>
<evidence type="ECO:0000256" key="1">
    <source>
        <dbReference type="ARBA" id="ARBA00006422"/>
    </source>
</evidence>
<protein>
    <recommendedName>
        <fullName evidence="11">Dihydroorotate dehydrogenase B (NAD(+)), electron transfer subunit</fullName>
    </recommendedName>
    <alternativeName>
        <fullName evidence="11">Dihydroorotate oxidase B, electron transfer subunit</fullName>
    </alternativeName>
</protein>
<dbReference type="SUPFAM" id="SSF63380">
    <property type="entry name" value="Riboflavin synthase domain-like"/>
    <property type="match status" value="1"/>
</dbReference>
<comment type="subunit">
    <text evidence="11">Heterotetramer of 2 PyrK and 2 PyrD type B subunits.</text>
</comment>
<dbReference type="InterPro" id="IPR039261">
    <property type="entry name" value="FNR_nucleotide-bd"/>
</dbReference>
<dbReference type="InterPro" id="IPR012165">
    <property type="entry name" value="Cyt_c3_hydrogenase_gsu"/>
</dbReference>
<dbReference type="GO" id="GO:0050660">
    <property type="term" value="F:flavin adenine dinucleotide binding"/>
    <property type="evidence" value="ECO:0007669"/>
    <property type="project" value="InterPro"/>
</dbReference>
<dbReference type="Gene3D" id="3.40.50.80">
    <property type="entry name" value="Nucleotide-binding domain of ferredoxin-NADP reductase (FNR) module"/>
    <property type="match status" value="1"/>
</dbReference>
<evidence type="ECO:0000256" key="10">
    <source>
        <dbReference type="ARBA" id="ARBA00023014"/>
    </source>
</evidence>
<keyword evidence="8 11" id="KW-0249">Electron transport</keyword>
<feature type="binding site" evidence="11 13">
    <location>
        <position position="215"/>
    </location>
    <ligand>
        <name>[2Fe-2S] cluster</name>
        <dbReference type="ChEBI" id="CHEBI:190135"/>
    </ligand>
</feature>
<dbReference type="PANTHER" id="PTHR43513">
    <property type="entry name" value="DIHYDROOROTATE DEHYDROGENASE B (NAD(+)), ELECTRON TRANSFER SUBUNIT"/>
    <property type="match status" value="1"/>
</dbReference>
<dbReference type="EMBL" id="VLKH01000001">
    <property type="protein sequence ID" value="TWH83923.1"/>
    <property type="molecule type" value="Genomic_DNA"/>
</dbReference>
<dbReference type="Pfam" id="PF10418">
    <property type="entry name" value="DHODB_Fe-S_bind"/>
    <property type="match status" value="1"/>
</dbReference>
<keyword evidence="5 11" id="KW-0479">Metal-binding</keyword>
<gene>
    <name evidence="11" type="primary">pyrK</name>
    <name evidence="15" type="ORF">LY60_00543</name>
</gene>
<evidence type="ECO:0000313" key="16">
    <source>
        <dbReference type="Proteomes" id="UP000315343"/>
    </source>
</evidence>
<evidence type="ECO:0000313" key="15">
    <source>
        <dbReference type="EMBL" id="TWH83923.1"/>
    </source>
</evidence>
<dbReference type="InterPro" id="IPR017938">
    <property type="entry name" value="Riboflavin_synthase-like_b-brl"/>
</dbReference>
<comment type="function">
    <text evidence="11">Responsible for channeling the electrons from the oxidation of dihydroorotate from the FMN redox center in the PyrD type B subunit to the ultimate electron acceptor NAD(+).</text>
</comment>
<dbReference type="RefSeq" id="WP_145079567.1">
    <property type="nucleotide sequence ID" value="NZ_VLKH01000001.1"/>
</dbReference>
<dbReference type="GO" id="GO:0051537">
    <property type="term" value="F:2 iron, 2 sulfur cluster binding"/>
    <property type="evidence" value="ECO:0007669"/>
    <property type="project" value="UniProtKB-KW"/>
</dbReference>
<evidence type="ECO:0000256" key="7">
    <source>
        <dbReference type="ARBA" id="ARBA00022975"/>
    </source>
</evidence>
<dbReference type="Gene3D" id="2.10.240.10">
    <property type="entry name" value="Dihydroorotate dehydrogenase, electron transfer subunit"/>
    <property type="match status" value="1"/>
</dbReference>
<keyword evidence="9 11" id="KW-0408">Iron</keyword>
<dbReference type="UniPathway" id="UPA00070">
    <property type="reaction ID" value="UER00945"/>
</dbReference>
<keyword evidence="2 11" id="KW-0813">Transport</keyword>
<dbReference type="GO" id="GO:0044205">
    <property type="term" value="P:'de novo' UMP biosynthetic process"/>
    <property type="evidence" value="ECO:0007669"/>
    <property type="project" value="UniProtKB-UniRule"/>
</dbReference>
<accession>A0A562JLM6</accession>
<dbReference type="OrthoDB" id="9789468at2"/>
<comment type="cofactor">
    <cofactor evidence="11">
        <name>[2Fe-2S] cluster</name>
        <dbReference type="ChEBI" id="CHEBI:190135"/>
    </cofactor>
    <text evidence="11">Binds 1 [2Fe-2S] cluster per subunit.</text>
</comment>
<keyword evidence="3 11" id="KW-0285">Flavoprotein</keyword>
<dbReference type="PROSITE" id="PS51384">
    <property type="entry name" value="FAD_FR"/>
    <property type="match status" value="1"/>
</dbReference>
<dbReference type="GO" id="GO:0046872">
    <property type="term" value="F:metal ion binding"/>
    <property type="evidence" value="ECO:0007669"/>
    <property type="project" value="UniProtKB-KW"/>
</dbReference>
<dbReference type="InterPro" id="IPR017927">
    <property type="entry name" value="FAD-bd_FR_type"/>
</dbReference>
<dbReference type="InterPro" id="IPR019480">
    <property type="entry name" value="Dihydroorotate_DH_Fe-S-bd"/>
</dbReference>
<dbReference type="Proteomes" id="UP000315343">
    <property type="component" value="Unassembled WGS sequence"/>
</dbReference>
<dbReference type="PANTHER" id="PTHR43513:SF3">
    <property type="entry name" value="DIHYDROOROTATE DEHYDROGENASE B (NAD(+)), ELECTRON TRANSFER SUBUNIT-RELATED"/>
    <property type="match status" value="1"/>
</dbReference>
<evidence type="ECO:0000256" key="11">
    <source>
        <dbReference type="HAMAP-Rule" id="MF_01211"/>
    </source>
</evidence>
<feature type="binding site" evidence="11 12">
    <location>
        <begin position="70"/>
        <end position="71"/>
    </location>
    <ligand>
        <name>FAD</name>
        <dbReference type="ChEBI" id="CHEBI:57692"/>
    </ligand>
</feature>
<name>A0A562JLM6_9FIRM</name>
<dbReference type="InterPro" id="IPR023455">
    <property type="entry name" value="Dihydroorotate_DHASE_ETsu"/>
</dbReference>
<evidence type="ECO:0000256" key="4">
    <source>
        <dbReference type="ARBA" id="ARBA00022714"/>
    </source>
</evidence>
<keyword evidence="6 11" id="KW-0274">FAD</keyword>
<dbReference type="InterPro" id="IPR037117">
    <property type="entry name" value="Dihydroorotate_DH_ele_sf"/>
</dbReference>
<keyword evidence="4 11" id="KW-0001">2Fe-2S</keyword>
<evidence type="ECO:0000256" key="6">
    <source>
        <dbReference type="ARBA" id="ARBA00022827"/>
    </source>
</evidence>
<comment type="pathway">
    <text evidence="11">Pyrimidine metabolism; UMP biosynthesis via de novo pathway; orotate from (S)-dihydroorotate (NAD(+) route): step 1/1.</text>
</comment>
<feature type="domain" description="FAD-binding FR-type" evidence="14">
    <location>
        <begin position="1"/>
        <end position="95"/>
    </location>
</feature>
<evidence type="ECO:0000256" key="5">
    <source>
        <dbReference type="ARBA" id="ARBA00022723"/>
    </source>
</evidence>
<comment type="cofactor">
    <cofactor evidence="13">
        <name>[2Fe-2S] cluster</name>
        <dbReference type="ChEBI" id="CHEBI:190135"/>
    </cofactor>
    <text evidence="13">Binds 1 [2Fe-2S] cluster per subunit.</text>
</comment>
<feature type="binding site" evidence="11 13">
    <location>
        <position position="218"/>
    </location>
    <ligand>
        <name>[2Fe-2S] cluster</name>
        <dbReference type="ChEBI" id="CHEBI:190135"/>
    </ligand>
</feature>
<dbReference type="AlphaFoldDB" id="A0A562JLM6"/>
<organism evidence="15 16">
    <name type="scientific">Sedimentibacter saalensis</name>
    <dbReference type="NCBI Taxonomy" id="130788"/>
    <lineage>
        <taxon>Bacteria</taxon>
        <taxon>Bacillati</taxon>
        <taxon>Bacillota</taxon>
        <taxon>Tissierellia</taxon>
        <taxon>Sedimentibacter</taxon>
    </lineage>
</organism>
<evidence type="ECO:0000256" key="13">
    <source>
        <dbReference type="PIRSR" id="PIRSR006816-2"/>
    </source>
</evidence>
<dbReference type="InterPro" id="IPR050353">
    <property type="entry name" value="PyrK_electron_transfer"/>
</dbReference>